<name>S2J3J3_MUCC1</name>
<sequence length="94" mass="10974">MPAEKKKKSVKVTKLYRRTRFKNSLESSLDGKKITGDTDVLMYMNFLMFLDRLAKASEQAAEERGSSRVREPDVDKYLQVSATDMYKVLYFNKH</sequence>
<dbReference type="Proteomes" id="UP000014254">
    <property type="component" value="Unassembled WGS sequence"/>
</dbReference>
<proteinExistence type="predicted"/>
<dbReference type="EMBL" id="KE124031">
    <property type="protein sequence ID" value="EPB84706.1"/>
    <property type="molecule type" value="Genomic_DNA"/>
</dbReference>
<dbReference type="InParanoid" id="S2J3J3"/>
<dbReference type="VEuPathDB" id="FungiDB:HMPREF1544_08505"/>
<dbReference type="OrthoDB" id="2543597at2759"/>
<keyword evidence="2" id="KW-1185">Reference proteome</keyword>
<dbReference type="AlphaFoldDB" id="S2J3J3"/>
<gene>
    <name evidence="1" type="ORF">HMPREF1544_08505</name>
</gene>
<reference evidence="2" key="1">
    <citation type="submission" date="2013-05" db="EMBL/GenBank/DDBJ databases">
        <title>The Genome sequence of Mucor circinelloides f. circinelloides 1006PhL.</title>
        <authorList>
            <consortium name="The Broad Institute Genomics Platform"/>
            <person name="Cuomo C."/>
            <person name="Earl A."/>
            <person name="Findley K."/>
            <person name="Lee S.C."/>
            <person name="Walker B."/>
            <person name="Young S."/>
            <person name="Zeng Q."/>
            <person name="Gargeya S."/>
            <person name="Fitzgerald M."/>
            <person name="Haas B."/>
            <person name="Abouelleil A."/>
            <person name="Allen A.W."/>
            <person name="Alvarado L."/>
            <person name="Arachchi H.M."/>
            <person name="Berlin A.M."/>
            <person name="Chapman S.B."/>
            <person name="Gainer-Dewar J."/>
            <person name="Goldberg J."/>
            <person name="Griggs A."/>
            <person name="Gujja S."/>
            <person name="Hansen M."/>
            <person name="Howarth C."/>
            <person name="Imamovic A."/>
            <person name="Ireland A."/>
            <person name="Larimer J."/>
            <person name="McCowan C."/>
            <person name="Murphy C."/>
            <person name="Pearson M."/>
            <person name="Poon T.W."/>
            <person name="Priest M."/>
            <person name="Roberts A."/>
            <person name="Saif S."/>
            <person name="Shea T."/>
            <person name="Sisk P."/>
            <person name="Sykes S."/>
            <person name="Wortman J."/>
            <person name="Nusbaum C."/>
            <person name="Birren B."/>
        </authorList>
    </citation>
    <scope>NUCLEOTIDE SEQUENCE [LARGE SCALE GENOMIC DNA]</scope>
    <source>
        <strain evidence="2">1006PhL</strain>
    </source>
</reference>
<evidence type="ECO:0000313" key="1">
    <source>
        <dbReference type="EMBL" id="EPB84706.1"/>
    </source>
</evidence>
<dbReference type="Gene3D" id="1.10.20.10">
    <property type="entry name" value="Histone, subunit A"/>
    <property type="match status" value="1"/>
</dbReference>
<protein>
    <recommendedName>
        <fullName evidence="3">Transcription factor CBF/NF-Y/archaeal histone domain-containing protein</fullName>
    </recommendedName>
</protein>
<dbReference type="GO" id="GO:0046982">
    <property type="term" value="F:protein heterodimerization activity"/>
    <property type="evidence" value="ECO:0007669"/>
    <property type="project" value="InterPro"/>
</dbReference>
<evidence type="ECO:0000313" key="2">
    <source>
        <dbReference type="Proteomes" id="UP000014254"/>
    </source>
</evidence>
<dbReference type="STRING" id="1220926.S2J3J3"/>
<dbReference type="CDD" id="cd13732">
    <property type="entry name" value="HFD_CENP-W"/>
    <property type="match status" value="1"/>
</dbReference>
<dbReference type="InterPro" id="IPR009072">
    <property type="entry name" value="Histone-fold"/>
</dbReference>
<organism evidence="1 2">
    <name type="scientific">Mucor circinelloides f. circinelloides (strain 1006PhL)</name>
    <name type="common">Mucormycosis agent</name>
    <name type="synonym">Calyptromyces circinelloides</name>
    <dbReference type="NCBI Taxonomy" id="1220926"/>
    <lineage>
        <taxon>Eukaryota</taxon>
        <taxon>Fungi</taxon>
        <taxon>Fungi incertae sedis</taxon>
        <taxon>Mucoromycota</taxon>
        <taxon>Mucoromycotina</taxon>
        <taxon>Mucoromycetes</taxon>
        <taxon>Mucorales</taxon>
        <taxon>Mucorineae</taxon>
        <taxon>Mucoraceae</taxon>
        <taxon>Mucor</taxon>
    </lineage>
</organism>
<dbReference type="OMA" id="VDAMYIC"/>
<accession>S2J3J3</accession>
<evidence type="ECO:0008006" key="3">
    <source>
        <dbReference type="Google" id="ProtNLM"/>
    </source>
</evidence>